<proteinExistence type="predicted"/>
<dbReference type="EMBL" id="CP059733">
    <property type="protein sequence ID" value="WDE05044.1"/>
    <property type="molecule type" value="Genomic_DNA"/>
</dbReference>
<dbReference type="Proteomes" id="UP000032352">
    <property type="component" value="Chromosome"/>
</dbReference>
<reference evidence="3 4" key="1">
    <citation type="journal article" date="2015" name="Genome Announc.">
        <title>Draft Genome Sequences of Marine Isolates of Thalassomonas viridans and Thalassomonas actiniarum.</title>
        <authorList>
            <person name="Olonade I."/>
            <person name="van Zyl L.J."/>
            <person name="Trindade M."/>
        </authorList>
    </citation>
    <scope>NUCLEOTIDE SEQUENCE [LARGE SCALE GENOMIC DNA]</scope>
    <source>
        <strain evidence="3 4">XOM25</strain>
    </source>
</reference>
<evidence type="ECO:0000256" key="1">
    <source>
        <dbReference type="SAM" id="MobiDB-lite"/>
    </source>
</evidence>
<name>A0AAE9Z2W5_9GAMM</name>
<reference evidence="3 4" key="2">
    <citation type="journal article" date="2022" name="Mar. Drugs">
        <title>Bioassay-Guided Fractionation Leads to the Detection of Cholic Acid Generated by the Rare Thalassomonas sp.</title>
        <authorList>
            <person name="Pheiffer F."/>
            <person name="Schneider Y.K."/>
            <person name="Hansen E.H."/>
            <person name="Andersen J.H."/>
            <person name="Isaksson J."/>
            <person name="Busche T."/>
            <person name="R C."/>
            <person name="Kalinowski J."/>
            <person name="Zyl L.V."/>
            <person name="Trindade M."/>
        </authorList>
    </citation>
    <scope>NUCLEOTIDE SEQUENCE [LARGE SCALE GENOMIC DNA]</scope>
    <source>
        <strain evidence="3 4">XOM25</strain>
    </source>
</reference>
<evidence type="ECO:0000313" key="3">
    <source>
        <dbReference type="EMBL" id="WDE05044.1"/>
    </source>
</evidence>
<dbReference type="KEGG" id="tvd:SG34_027715"/>
<dbReference type="AlphaFoldDB" id="A0AAE9Z2W5"/>
<gene>
    <name evidence="3" type="ORF">SG34_027715</name>
</gene>
<keyword evidence="2" id="KW-0472">Membrane</keyword>
<evidence type="ECO:0000256" key="2">
    <source>
        <dbReference type="SAM" id="Phobius"/>
    </source>
</evidence>
<sequence>MINQFKRCFGKALGSVRRSMLLFFLGYQIPGLSASSSFPEASRFAEQRIFIILALLLLLIFLLVRYRKGRYGLSSLPRKQYAYLEVSKSKQQIGLYRQHQTNTNTVLNIKDVISSKIMLNDKLINLVTREQADTFDTEQEKLLLDNFARTQSERMLDGQLRTVNLVLTDKQQKRYVICLYLRAGNKRLTKTRYQDVVEDVLEWCRLLSSQINNYHNPQTPPATAKTSPLQVEATPASQQETEPAQAAPKPQEQQEINNKFMSALERLVKLKQEGLLSDSEFSRAKEKLLDTPEK</sequence>
<feature type="region of interest" description="Disordered" evidence="1">
    <location>
        <begin position="214"/>
        <end position="255"/>
    </location>
</feature>
<keyword evidence="2" id="KW-1133">Transmembrane helix</keyword>
<protein>
    <submittedName>
        <fullName evidence="3">SHOCT domain-containing protein</fullName>
    </submittedName>
</protein>
<organism evidence="3 4">
    <name type="scientific">Thalassomonas viridans</name>
    <dbReference type="NCBI Taxonomy" id="137584"/>
    <lineage>
        <taxon>Bacteria</taxon>
        <taxon>Pseudomonadati</taxon>
        <taxon>Pseudomonadota</taxon>
        <taxon>Gammaproteobacteria</taxon>
        <taxon>Alteromonadales</taxon>
        <taxon>Colwelliaceae</taxon>
        <taxon>Thalassomonas</taxon>
    </lineage>
</organism>
<keyword evidence="2" id="KW-0812">Transmembrane</keyword>
<feature type="transmembrane region" description="Helical" evidence="2">
    <location>
        <begin position="47"/>
        <end position="66"/>
    </location>
</feature>
<keyword evidence="4" id="KW-1185">Reference proteome</keyword>
<evidence type="ECO:0000313" key="4">
    <source>
        <dbReference type="Proteomes" id="UP000032352"/>
    </source>
</evidence>
<accession>A0AAE9Z2W5</accession>
<feature type="compositionally biased region" description="Low complexity" evidence="1">
    <location>
        <begin position="235"/>
        <end position="255"/>
    </location>
</feature>
<dbReference type="RefSeq" id="WP_152647203.1">
    <property type="nucleotide sequence ID" value="NZ_CP059733.1"/>
</dbReference>